<dbReference type="OrthoDB" id="3265156at2759"/>
<evidence type="ECO:0000259" key="4">
    <source>
        <dbReference type="PROSITE" id="PS50177"/>
    </source>
</evidence>
<keyword evidence="2" id="KW-0539">Nucleus</keyword>
<comment type="subcellular location">
    <subcellularLocation>
        <location evidence="1">Nucleus</location>
    </subcellularLocation>
</comment>
<dbReference type="InParanoid" id="A0A0H2RD75"/>
<dbReference type="GO" id="GO:0016973">
    <property type="term" value="P:poly(A)+ mRNA export from nucleus"/>
    <property type="evidence" value="ECO:0007669"/>
    <property type="project" value="TreeGrafter"/>
</dbReference>
<evidence type="ECO:0000256" key="2">
    <source>
        <dbReference type="ARBA" id="ARBA00023242"/>
    </source>
</evidence>
<dbReference type="PANTHER" id="PTHR10662:SF22">
    <property type="entry name" value="NUCLEAR RNA EXPORT FACTOR 1"/>
    <property type="match status" value="1"/>
</dbReference>
<gene>
    <name evidence="5" type="ORF">SCHPADRAFT_1001673</name>
</gene>
<proteinExistence type="predicted"/>
<accession>A0A0H2RD75</accession>
<dbReference type="InterPro" id="IPR018222">
    <property type="entry name" value="Nuclear_transport_factor_2_euk"/>
</dbReference>
<evidence type="ECO:0000313" key="6">
    <source>
        <dbReference type="Proteomes" id="UP000053477"/>
    </source>
</evidence>
<dbReference type="InterPro" id="IPR002075">
    <property type="entry name" value="NTF2_dom"/>
</dbReference>
<protein>
    <recommendedName>
        <fullName evidence="4">NTF2 domain-containing protein</fullName>
    </recommendedName>
</protein>
<keyword evidence="6" id="KW-1185">Reference proteome</keyword>
<evidence type="ECO:0000256" key="3">
    <source>
        <dbReference type="SAM" id="MobiDB-lite"/>
    </source>
</evidence>
<dbReference type="Pfam" id="PF22602">
    <property type="entry name" value="NXF_NTF2"/>
    <property type="match status" value="1"/>
</dbReference>
<dbReference type="Gene3D" id="3.10.450.50">
    <property type="match status" value="1"/>
</dbReference>
<evidence type="ECO:0000256" key="1">
    <source>
        <dbReference type="ARBA" id="ARBA00004123"/>
    </source>
</evidence>
<feature type="non-terminal residue" evidence="5">
    <location>
        <position position="310"/>
    </location>
</feature>
<dbReference type="SUPFAM" id="SSF54427">
    <property type="entry name" value="NTF2-like"/>
    <property type="match status" value="1"/>
</dbReference>
<dbReference type="InterPro" id="IPR032710">
    <property type="entry name" value="NTF2-like_dom_sf"/>
</dbReference>
<dbReference type="GO" id="GO:0003723">
    <property type="term" value="F:RNA binding"/>
    <property type="evidence" value="ECO:0007669"/>
    <property type="project" value="TreeGrafter"/>
</dbReference>
<feature type="region of interest" description="Disordered" evidence="3">
    <location>
        <begin position="102"/>
        <end position="127"/>
    </location>
</feature>
<sequence>MKRERSSTPPLDLTARSVTSGTHLVLPLPPECHKTLANPNYADARRRLAGTTKRMLVTKGLRPSKIVIRDDGIAIDWTSAVPVWSDTYLPVESGSNAMTAAASFPPREEHGSREKAIPPIPENEGRIEDEDESELENLAAEFFVRYARVFDTERRNIANAYHPDAKFSYAVHELVQRNTLAAAFMNVKKVERFAAYKNSRNLIQHHNGRIYTGRSEIEEAISSFGHYKFCETSPADVQFDTVRLDHSFVQFLCHGNLCNTAGQMISFEQSFLLVKPGENRDADVDASSDPWPLLIVSHLLTVRDPSLMLK</sequence>
<reference evidence="5 6" key="1">
    <citation type="submission" date="2015-04" db="EMBL/GenBank/DDBJ databases">
        <title>Complete genome sequence of Schizopora paradoxa KUC8140, a cosmopolitan wood degrader in East Asia.</title>
        <authorList>
            <consortium name="DOE Joint Genome Institute"/>
            <person name="Min B."/>
            <person name="Park H."/>
            <person name="Jang Y."/>
            <person name="Kim J.-J."/>
            <person name="Kim K.H."/>
            <person name="Pangilinan J."/>
            <person name="Lipzen A."/>
            <person name="Riley R."/>
            <person name="Grigoriev I.V."/>
            <person name="Spatafora J.W."/>
            <person name="Choi I.-G."/>
        </authorList>
    </citation>
    <scope>NUCLEOTIDE SEQUENCE [LARGE SCALE GENOMIC DNA]</scope>
    <source>
        <strain evidence="5 6">KUC8140</strain>
    </source>
</reference>
<name>A0A0H2RD75_9AGAM</name>
<dbReference type="PANTHER" id="PTHR10662">
    <property type="entry name" value="NUCLEAR RNA EXPORT FACTOR"/>
    <property type="match status" value="1"/>
</dbReference>
<feature type="compositionally biased region" description="Basic and acidic residues" evidence="3">
    <location>
        <begin position="106"/>
        <end position="116"/>
    </location>
</feature>
<dbReference type="InterPro" id="IPR030217">
    <property type="entry name" value="NXF_fam"/>
</dbReference>
<dbReference type="GO" id="GO:0005634">
    <property type="term" value="C:nucleus"/>
    <property type="evidence" value="ECO:0007669"/>
    <property type="project" value="UniProtKB-SubCell"/>
</dbReference>
<dbReference type="AlphaFoldDB" id="A0A0H2RD75"/>
<dbReference type="EMBL" id="KQ086139">
    <property type="protein sequence ID" value="KLO07448.1"/>
    <property type="molecule type" value="Genomic_DNA"/>
</dbReference>
<organism evidence="5 6">
    <name type="scientific">Schizopora paradoxa</name>
    <dbReference type="NCBI Taxonomy" id="27342"/>
    <lineage>
        <taxon>Eukaryota</taxon>
        <taxon>Fungi</taxon>
        <taxon>Dikarya</taxon>
        <taxon>Basidiomycota</taxon>
        <taxon>Agaricomycotina</taxon>
        <taxon>Agaricomycetes</taxon>
        <taxon>Hymenochaetales</taxon>
        <taxon>Schizoporaceae</taxon>
        <taxon>Schizopora</taxon>
    </lineage>
</organism>
<dbReference type="PROSITE" id="PS50177">
    <property type="entry name" value="NTF2_DOMAIN"/>
    <property type="match status" value="1"/>
</dbReference>
<evidence type="ECO:0000313" key="5">
    <source>
        <dbReference type="EMBL" id="KLO07448.1"/>
    </source>
</evidence>
<feature type="domain" description="NTF2" evidence="4">
    <location>
        <begin position="138"/>
        <end position="302"/>
    </location>
</feature>
<dbReference type="Proteomes" id="UP000053477">
    <property type="component" value="Unassembled WGS sequence"/>
</dbReference>